<feature type="disulfide bond" evidence="14">
    <location>
        <begin position="480"/>
        <end position="517"/>
    </location>
</feature>
<feature type="disulfide bond" evidence="14">
    <location>
        <begin position="396"/>
        <end position="409"/>
    </location>
</feature>
<feature type="signal peptide" evidence="17">
    <location>
        <begin position="1"/>
        <end position="21"/>
    </location>
</feature>
<dbReference type="InterPro" id="IPR002035">
    <property type="entry name" value="VWF_A"/>
</dbReference>
<dbReference type="Gene3D" id="2.10.25.10">
    <property type="entry name" value="Laminin"/>
    <property type="match status" value="3"/>
</dbReference>
<evidence type="ECO:0000256" key="15">
    <source>
        <dbReference type="RuleBase" id="RU000633"/>
    </source>
</evidence>
<dbReference type="RefSeq" id="XP_017881120.1">
    <property type="nucleotide sequence ID" value="XM_018025631.2"/>
</dbReference>
<dbReference type="InterPro" id="IPR057243">
    <property type="entry name" value="Integrin_I-EGF_CS"/>
</dbReference>
<proteinExistence type="inferred from homology"/>
<dbReference type="FunFam" id="2.10.25.10:FF:000036">
    <property type="entry name" value="Integrin beta"/>
    <property type="match status" value="1"/>
</dbReference>
<dbReference type="Gene3D" id="3.30.1680.10">
    <property type="entry name" value="ligand-binding face of the semaphorins, domain 2"/>
    <property type="match status" value="1"/>
</dbReference>
<feature type="disulfide bond" evidence="14">
    <location>
        <begin position="254"/>
        <end position="295"/>
    </location>
</feature>
<feature type="disulfide bond" evidence="14">
    <location>
        <begin position="600"/>
        <end position="653"/>
    </location>
</feature>
<feature type="disulfide bond" evidence="14">
    <location>
        <begin position="576"/>
        <end position="583"/>
    </location>
</feature>
<keyword evidence="13" id="KW-0325">Glycoprotein</keyword>
<dbReference type="GO" id="GO:0007160">
    <property type="term" value="P:cell-matrix adhesion"/>
    <property type="evidence" value="ECO:0007669"/>
    <property type="project" value="TreeGrafter"/>
</dbReference>
<keyword evidence="6 17" id="KW-0732">Signal</keyword>
<evidence type="ECO:0000256" key="3">
    <source>
        <dbReference type="ARBA" id="ARBA00022475"/>
    </source>
</evidence>
<dbReference type="GeneID" id="108625543"/>
<protein>
    <recommendedName>
        <fullName evidence="15">Integrin beta</fullName>
    </recommendedName>
</protein>
<evidence type="ECO:0000256" key="16">
    <source>
        <dbReference type="SAM" id="Phobius"/>
    </source>
</evidence>
<evidence type="ECO:0000256" key="8">
    <source>
        <dbReference type="ARBA" id="ARBA00022889"/>
    </source>
</evidence>
<dbReference type="PANTHER" id="PTHR10082">
    <property type="entry name" value="INTEGRIN BETA SUBUNIT"/>
    <property type="match status" value="1"/>
</dbReference>
<feature type="disulfide bond" evidence="14">
    <location>
        <begin position="49"/>
        <end position="64"/>
    </location>
</feature>
<keyword evidence="11 16" id="KW-0472">Membrane</keyword>
<dbReference type="GO" id="GO:0008305">
    <property type="term" value="C:integrin complex"/>
    <property type="evidence" value="ECO:0007669"/>
    <property type="project" value="TreeGrafter"/>
</dbReference>
<feature type="disulfide bond" evidence="14">
    <location>
        <begin position="560"/>
        <end position="592"/>
    </location>
</feature>
<dbReference type="AlphaFoldDB" id="A0AAJ7IZJ8"/>
<feature type="domain" description="Integrin beta subunit cytoplasmic" evidence="20">
    <location>
        <begin position="741"/>
        <end position="787"/>
    </location>
</feature>
<evidence type="ECO:0000256" key="5">
    <source>
        <dbReference type="ARBA" id="ARBA00022692"/>
    </source>
</evidence>
<dbReference type="GO" id="GO:0009986">
    <property type="term" value="C:cell surface"/>
    <property type="evidence" value="ECO:0007669"/>
    <property type="project" value="TreeGrafter"/>
</dbReference>
<evidence type="ECO:0000256" key="2">
    <source>
        <dbReference type="ARBA" id="ARBA00007449"/>
    </source>
</evidence>
<evidence type="ECO:0000256" key="6">
    <source>
        <dbReference type="ARBA" id="ARBA00022729"/>
    </source>
</evidence>
<feature type="domain" description="VWFA" evidence="19">
    <location>
        <begin position="136"/>
        <end position="368"/>
    </location>
</feature>
<dbReference type="GO" id="GO:0007229">
    <property type="term" value="P:integrin-mediated signaling pathway"/>
    <property type="evidence" value="ECO:0007669"/>
    <property type="project" value="UniProtKB-KW"/>
</dbReference>
<dbReference type="KEGG" id="ccal:108625543"/>
<reference evidence="22" key="1">
    <citation type="submission" date="2025-08" db="UniProtKB">
        <authorList>
            <consortium name="RefSeq"/>
        </authorList>
    </citation>
    <scope>IDENTIFICATION</scope>
    <source>
        <tissue evidence="22">Whole body</tissue>
    </source>
</reference>
<feature type="disulfide bond" evidence="14">
    <location>
        <begin position="485"/>
        <end position="494"/>
    </location>
</feature>
<dbReference type="FunFam" id="3.40.50.410:FF:000002">
    <property type="entry name" value="Integrin beta"/>
    <property type="match status" value="1"/>
</dbReference>
<evidence type="ECO:0000313" key="21">
    <source>
        <dbReference type="Proteomes" id="UP000694925"/>
    </source>
</evidence>
<organism evidence="21 22">
    <name type="scientific">Ceratina calcarata</name>
    <dbReference type="NCBI Taxonomy" id="156304"/>
    <lineage>
        <taxon>Eukaryota</taxon>
        <taxon>Metazoa</taxon>
        <taxon>Ecdysozoa</taxon>
        <taxon>Arthropoda</taxon>
        <taxon>Hexapoda</taxon>
        <taxon>Insecta</taxon>
        <taxon>Pterygota</taxon>
        <taxon>Neoptera</taxon>
        <taxon>Endopterygota</taxon>
        <taxon>Hymenoptera</taxon>
        <taxon>Apocrita</taxon>
        <taxon>Aculeata</taxon>
        <taxon>Apoidea</taxon>
        <taxon>Anthophila</taxon>
        <taxon>Apidae</taxon>
        <taxon>Ceratina</taxon>
        <taxon>Zadontomerus</taxon>
    </lineage>
</organism>
<evidence type="ECO:0000256" key="14">
    <source>
        <dbReference type="PIRSR" id="PIRSR002512-1"/>
    </source>
</evidence>
<feature type="disulfide bond" evidence="14">
    <location>
        <begin position="199"/>
        <end position="206"/>
    </location>
</feature>
<sequence>MKYLKVLFLVLLCREWEMSDAVDPKILALCISQNSCENCLQASNSCAWCSDWDYTNSAIEKPRCNTLERLKQFGCPSEEIRTTPSGSVTLLEDTDFQDMEPERIPIQLRPQRIKVRIPSHVEVEIPIRYRLAKNYPLDLYYLMDLTWTMRDDKETMVRLGWNMSQTLGMLTNNFRLGFGSYADKPVMPFVFPGQEENPCKGMHSTCSPVYSYWHRLPLTNDIEQFVKKVDSSSVTGNADNLEGGLDAIAQAIICTKQIGWGHYARKIILVATDGFLHFAGDGKLGGVVKRHDFKCHLDERGLYTQSTEFDYPSLAELSRLLQQNKVIVIFAVTEDRRNEYEHIAKLLRGKANVGTLSYDSSNILDIIKSAYHQITSKVILHDNSTSPLRVKYLSNCGNENTHEWNTFECDHIEEGEVYDFKVVLSFDKCPEDQNLRKQTVVIEDALASELSKIVIDVELLCGCNCQDSKSSRCDHGTNECGICKCDFGWSGETCDCNENLSLNNVQQCIDGNSSKICSQRGDCVCGKCFCDEGYKGKFCECSACDKVDGIECANKGTCQCGVCQCIEGWEGNACQCPSTDDLCIAPGSKEICAGHGYCDCGECRCNVTASDGLYYRGTYCESSISAGYSALCVVYNECVNATVEEPEKAAELCRTNITTYNTVKVKSVNRGDEHYCFLKTVKDERTTCVIHFVYEFQKDNHVVTLKIQDKICSTALNKATVLSAIALLIVALGVICLLIWKAWTTIQDKKEWEKFQRDRKKTIFSSNTNPLFKSAVTKFTVPQQFKKD</sequence>
<dbReference type="Proteomes" id="UP000694925">
    <property type="component" value="Unplaced"/>
</dbReference>
<feature type="disulfide bond" evidence="14">
    <location>
        <begin position="598"/>
        <end position="603"/>
    </location>
</feature>
<evidence type="ECO:0000256" key="10">
    <source>
        <dbReference type="ARBA" id="ARBA00023037"/>
    </source>
</evidence>
<dbReference type="InterPro" id="IPR032695">
    <property type="entry name" value="Integrin_dom_sf"/>
</dbReference>
<evidence type="ECO:0000256" key="13">
    <source>
        <dbReference type="ARBA" id="ARBA00023180"/>
    </source>
</evidence>
<feature type="disulfide bond" evidence="14">
    <location>
        <begin position="36"/>
        <end position="46"/>
    </location>
</feature>
<dbReference type="InterPro" id="IPR015812">
    <property type="entry name" value="Integrin_bsu"/>
</dbReference>
<dbReference type="Pfam" id="PF00362">
    <property type="entry name" value="Integrin_beta"/>
    <property type="match status" value="1"/>
</dbReference>
<evidence type="ECO:0000256" key="1">
    <source>
        <dbReference type="ARBA" id="ARBA00004251"/>
    </source>
</evidence>
<keyword evidence="7" id="KW-0677">Repeat</keyword>
<feature type="disulfide bond" evidence="14">
    <location>
        <begin position="605"/>
        <end position="620"/>
    </location>
</feature>
<dbReference type="PANTHER" id="PTHR10082:SF59">
    <property type="entry name" value="INTEGRIN BETA-NU"/>
    <property type="match status" value="1"/>
</dbReference>
<keyword evidence="9 16" id="KW-1133">Transmembrane helix</keyword>
<keyword evidence="10 15" id="KW-0401">Integrin</keyword>
<feature type="disulfide bond" evidence="14">
    <location>
        <begin position="530"/>
        <end position="539"/>
    </location>
</feature>
<dbReference type="InterPro" id="IPR057073">
    <property type="entry name" value="EGF_integrin_2"/>
</dbReference>
<dbReference type="Pfam" id="PF08725">
    <property type="entry name" value="Integrin_b_cyt"/>
    <property type="match status" value="1"/>
</dbReference>
<dbReference type="Pfam" id="PF17205">
    <property type="entry name" value="PSI_integrin"/>
    <property type="match status" value="1"/>
</dbReference>
<evidence type="ECO:0000256" key="9">
    <source>
        <dbReference type="ARBA" id="ARBA00022989"/>
    </source>
</evidence>
<dbReference type="SMART" id="SM01241">
    <property type="entry name" value="Integrin_b_cyt"/>
    <property type="match status" value="1"/>
</dbReference>
<dbReference type="InterPro" id="IPR002369">
    <property type="entry name" value="Integrin_bsu_VWA"/>
</dbReference>
<comment type="subcellular location">
    <subcellularLocation>
        <location evidence="1 15">Cell membrane</location>
        <topology evidence="1 15">Single-pass type I membrane protein</topology>
    </subcellularLocation>
</comment>
<dbReference type="Gene3D" id="2.60.40.1510">
    <property type="entry name" value="ntegrin, alpha v. Chain A, domain 3"/>
    <property type="match status" value="1"/>
</dbReference>
<feature type="disulfide bond" evidence="14">
    <location>
        <begin position="473"/>
        <end position="483"/>
    </location>
</feature>
<keyword evidence="5 15" id="KW-0812">Transmembrane</keyword>
<dbReference type="Pfam" id="PF23105">
    <property type="entry name" value="EGF_integrin"/>
    <property type="match status" value="2"/>
</dbReference>
<evidence type="ECO:0000256" key="12">
    <source>
        <dbReference type="ARBA" id="ARBA00023157"/>
    </source>
</evidence>
<feature type="disulfide bond" evidence="14">
    <location>
        <begin position="461"/>
        <end position="465"/>
    </location>
</feature>
<evidence type="ECO:0000256" key="7">
    <source>
        <dbReference type="ARBA" id="ARBA00022737"/>
    </source>
</evidence>
<dbReference type="SUPFAM" id="SSF69179">
    <property type="entry name" value="Integrin domains"/>
    <property type="match status" value="1"/>
</dbReference>
<dbReference type="InterPro" id="IPR014836">
    <property type="entry name" value="Integrin_bsu_cyt_dom"/>
</dbReference>
<evidence type="ECO:0000313" key="22">
    <source>
        <dbReference type="RefSeq" id="XP_017881120.1"/>
    </source>
</evidence>
<feature type="disulfide bond" evidence="14">
    <location>
        <begin position="525"/>
        <end position="552"/>
    </location>
</feature>
<feature type="disulfide bond" evidence="14">
    <location>
        <begin position="565"/>
        <end position="574"/>
    </location>
</feature>
<keyword evidence="12 14" id="KW-1015">Disulfide bond</keyword>
<gene>
    <name evidence="22" type="primary">LOC108625543</name>
</gene>
<dbReference type="InterPro" id="IPR033760">
    <property type="entry name" value="Integrin_beta_N"/>
</dbReference>
<dbReference type="GO" id="GO:0007157">
    <property type="term" value="P:heterophilic cell-cell adhesion via plasma membrane cell adhesion molecules"/>
    <property type="evidence" value="ECO:0007669"/>
    <property type="project" value="UniProtKB-ARBA"/>
</dbReference>
<dbReference type="GO" id="GO:0033627">
    <property type="term" value="P:cell adhesion mediated by integrin"/>
    <property type="evidence" value="ECO:0007669"/>
    <property type="project" value="TreeGrafter"/>
</dbReference>
<dbReference type="Gene3D" id="3.40.50.410">
    <property type="entry name" value="von Willebrand factor, type A domain"/>
    <property type="match status" value="1"/>
</dbReference>
<dbReference type="Gene3D" id="1.20.5.100">
    <property type="entry name" value="Cytochrome c1, transmembrane anchor, C-terminal"/>
    <property type="match status" value="1"/>
</dbReference>
<feature type="transmembrane region" description="Helical" evidence="16">
    <location>
        <begin position="721"/>
        <end position="740"/>
    </location>
</feature>
<dbReference type="SUPFAM" id="SSF53300">
    <property type="entry name" value="vWA-like"/>
    <property type="match status" value="1"/>
</dbReference>
<dbReference type="InterPro" id="IPR036465">
    <property type="entry name" value="vWFA_dom_sf"/>
</dbReference>
<dbReference type="SMART" id="SM00187">
    <property type="entry name" value="INB"/>
    <property type="match status" value="1"/>
</dbReference>
<dbReference type="GO" id="GO:0016477">
    <property type="term" value="P:cell migration"/>
    <property type="evidence" value="ECO:0007669"/>
    <property type="project" value="TreeGrafter"/>
</dbReference>
<keyword evidence="8 15" id="KW-0130">Cell adhesion</keyword>
<evidence type="ECO:0000256" key="11">
    <source>
        <dbReference type="ARBA" id="ARBA00023136"/>
    </source>
</evidence>
<keyword evidence="21" id="KW-1185">Reference proteome</keyword>
<dbReference type="PROSITE" id="PS00243">
    <property type="entry name" value="I_EGF_1"/>
    <property type="match status" value="3"/>
</dbReference>
<dbReference type="GO" id="GO:0005178">
    <property type="term" value="F:integrin binding"/>
    <property type="evidence" value="ECO:0007669"/>
    <property type="project" value="TreeGrafter"/>
</dbReference>
<dbReference type="PROSITE" id="PS52047">
    <property type="entry name" value="I_EGF_2"/>
    <property type="match status" value="1"/>
</dbReference>
<feature type="disulfide bond" evidence="14">
    <location>
        <begin position="558"/>
        <end position="563"/>
    </location>
</feature>
<feature type="disulfide bond" evidence="14">
    <location>
        <begin position="523"/>
        <end position="528"/>
    </location>
</feature>
<evidence type="ECO:0000256" key="4">
    <source>
        <dbReference type="ARBA" id="ARBA00022536"/>
    </source>
</evidence>
<evidence type="ECO:0000259" key="20">
    <source>
        <dbReference type="SMART" id="SM01241"/>
    </source>
</evidence>
<feature type="disulfide bond" evidence="14">
    <location>
        <begin position="638"/>
        <end position="712"/>
    </location>
</feature>
<evidence type="ECO:0000259" key="19">
    <source>
        <dbReference type="SMART" id="SM00327"/>
    </source>
</evidence>
<dbReference type="PIRSF" id="PIRSF002512">
    <property type="entry name" value="Integrin_B"/>
    <property type="match status" value="1"/>
</dbReference>
<dbReference type="SUPFAM" id="SSF103575">
    <property type="entry name" value="Plexin repeat"/>
    <property type="match status" value="1"/>
</dbReference>
<keyword evidence="3" id="KW-1003">Cell membrane</keyword>
<name>A0AAJ7IZJ8_9HYME</name>
<dbReference type="GO" id="GO:0005925">
    <property type="term" value="C:focal adhesion"/>
    <property type="evidence" value="ECO:0007669"/>
    <property type="project" value="TreeGrafter"/>
</dbReference>
<comment type="similarity">
    <text evidence="2 15">Belongs to the integrin beta chain family.</text>
</comment>
<feature type="disulfide bond" evidence="14">
    <location>
        <begin position="541"/>
        <end position="544"/>
    </location>
</feature>
<keyword evidence="4" id="KW-0245">EGF-like domain</keyword>
<evidence type="ECO:0000256" key="17">
    <source>
        <dbReference type="SAM" id="SignalP"/>
    </source>
</evidence>
<feature type="disulfide bond" evidence="14">
    <location>
        <begin position="39"/>
        <end position="75"/>
    </location>
</feature>
<dbReference type="SMART" id="SM00327">
    <property type="entry name" value="VWA"/>
    <property type="match status" value="1"/>
</dbReference>
<evidence type="ECO:0000259" key="18">
    <source>
        <dbReference type="SMART" id="SM00187"/>
    </source>
</evidence>
<dbReference type="PRINTS" id="PR01186">
    <property type="entry name" value="INTEGRINB"/>
</dbReference>
<feature type="chain" id="PRO_5042561740" description="Integrin beta" evidence="17">
    <location>
        <begin position="22"/>
        <end position="788"/>
    </location>
</feature>
<accession>A0AAJ7IZJ8</accession>
<feature type="domain" description="Integrin beta subunit VWA" evidence="18">
    <location>
        <begin position="35"/>
        <end position="463"/>
    </location>
</feature>